<keyword evidence="3" id="KW-1185">Reference proteome</keyword>
<feature type="compositionally biased region" description="Gly residues" evidence="1">
    <location>
        <begin position="74"/>
        <end position="85"/>
    </location>
</feature>
<name>A0A176WQ05_MARPO</name>
<feature type="region of interest" description="Disordered" evidence="1">
    <location>
        <begin position="1"/>
        <end position="32"/>
    </location>
</feature>
<comment type="caution">
    <text evidence="2">The sequence shown here is derived from an EMBL/GenBank/DDBJ whole genome shotgun (WGS) entry which is preliminary data.</text>
</comment>
<gene>
    <name evidence="2" type="ORF">AXG93_2947s1040</name>
</gene>
<feature type="region of interest" description="Disordered" evidence="1">
    <location>
        <begin position="67"/>
        <end position="89"/>
    </location>
</feature>
<accession>A0A176WQ05</accession>
<evidence type="ECO:0000313" key="2">
    <source>
        <dbReference type="EMBL" id="OAE35187.1"/>
    </source>
</evidence>
<evidence type="ECO:0000313" key="3">
    <source>
        <dbReference type="Proteomes" id="UP000077202"/>
    </source>
</evidence>
<dbReference type="AlphaFoldDB" id="A0A176WQ05"/>
<protein>
    <submittedName>
        <fullName evidence="2">Uncharacterized protein</fullName>
    </submittedName>
</protein>
<proteinExistence type="predicted"/>
<reference evidence="2" key="1">
    <citation type="submission" date="2016-03" db="EMBL/GenBank/DDBJ databases">
        <title>Mechanisms controlling the formation of the plant cell surface in tip-growing cells are functionally conserved among land plants.</title>
        <authorList>
            <person name="Honkanen S."/>
            <person name="Jones V.A."/>
            <person name="Morieri G."/>
            <person name="Champion C."/>
            <person name="Hetherington A.J."/>
            <person name="Kelly S."/>
            <person name="Saint-Marcoux D."/>
            <person name="Proust H."/>
            <person name="Prescott H."/>
            <person name="Dolan L."/>
        </authorList>
    </citation>
    <scope>NUCLEOTIDE SEQUENCE [LARGE SCALE GENOMIC DNA]</scope>
    <source>
        <tissue evidence="2">Whole gametophyte</tissue>
    </source>
</reference>
<dbReference type="EMBL" id="LVLJ01000239">
    <property type="protein sequence ID" value="OAE35187.1"/>
    <property type="molecule type" value="Genomic_DNA"/>
</dbReference>
<sequence length="186" mass="20665">MRLANVHARSKMKARRPRIEEEDNTEFSETASQCWLTSEEWSEMEIEEAGTDDEWPSAFGVEIFDSRPQQCSEGNGGTSGQGGSVSEGIQERLKLAEKLTATLTTRDQLHVAELASNVEELEDCKAARSPELERRERLDADCTKLQCQLSVVEEHLITAKAKLLEMEATVQQLAGHTDAALCAKID</sequence>
<dbReference type="Proteomes" id="UP000077202">
    <property type="component" value="Unassembled WGS sequence"/>
</dbReference>
<evidence type="ECO:0000256" key="1">
    <source>
        <dbReference type="SAM" id="MobiDB-lite"/>
    </source>
</evidence>
<organism evidence="2 3">
    <name type="scientific">Marchantia polymorpha subsp. ruderalis</name>
    <dbReference type="NCBI Taxonomy" id="1480154"/>
    <lineage>
        <taxon>Eukaryota</taxon>
        <taxon>Viridiplantae</taxon>
        <taxon>Streptophyta</taxon>
        <taxon>Embryophyta</taxon>
        <taxon>Marchantiophyta</taxon>
        <taxon>Marchantiopsida</taxon>
        <taxon>Marchantiidae</taxon>
        <taxon>Marchantiales</taxon>
        <taxon>Marchantiaceae</taxon>
        <taxon>Marchantia</taxon>
    </lineage>
</organism>